<dbReference type="Gene3D" id="1.20.1250.20">
    <property type="entry name" value="MFS general substrate transporter like domains"/>
    <property type="match status" value="1"/>
</dbReference>
<dbReference type="PANTHER" id="PTHR43791:SF4">
    <property type="entry name" value="PANTOTHENATE TRANSPORTER FEN2"/>
    <property type="match status" value="1"/>
</dbReference>
<evidence type="ECO:0000256" key="3">
    <source>
        <dbReference type="ARBA" id="ARBA00022692"/>
    </source>
</evidence>
<comment type="subcellular location">
    <subcellularLocation>
        <location evidence="1">Membrane</location>
        <topology evidence="1">Multi-pass membrane protein</topology>
    </subcellularLocation>
</comment>
<keyword evidence="3 8" id="KW-0812">Transmembrane</keyword>
<protein>
    <submittedName>
        <fullName evidence="9">Permease of the major facilitator superfamily</fullName>
    </submittedName>
</protein>
<organism evidence="9">
    <name type="scientific">Phaffia rhodozyma</name>
    <name type="common">Yeast</name>
    <name type="synonym">Xanthophyllomyces dendrorhous</name>
    <dbReference type="NCBI Taxonomy" id="264483"/>
    <lineage>
        <taxon>Eukaryota</taxon>
        <taxon>Fungi</taxon>
        <taxon>Dikarya</taxon>
        <taxon>Basidiomycota</taxon>
        <taxon>Agaricomycotina</taxon>
        <taxon>Tremellomycetes</taxon>
        <taxon>Cystofilobasidiales</taxon>
        <taxon>Mrakiaceae</taxon>
        <taxon>Phaffia</taxon>
    </lineage>
</organism>
<feature type="transmembrane region" description="Helical" evidence="8">
    <location>
        <begin position="315"/>
        <end position="334"/>
    </location>
</feature>
<keyword evidence="5 8" id="KW-0472">Membrane</keyword>
<evidence type="ECO:0000256" key="1">
    <source>
        <dbReference type="ARBA" id="ARBA00004141"/>
    </source>
</evidence>
<feature type="transmembrane region" description="Helical" evidence="8">
    <location>
        <begin position="402"/>
        <end position="424"/>
    </location>
</feature>
<keyword evidence="4 8" id="KW-1133">Transmembrane helix</keyword>
<keyword evidence="2" id="KW-0813">Transport</keyword>
<dbReference type="GO" id="GO:0015233">
    <property type="term" value="F:pantothenate transmembrane transporter activity"/>
    <property type="evidence" value="ECO:0007669"/>
    <property type="project" value="TreeGrafter"/>
</dbReference>
<evidence type="ECO:0000256" key="4">
    <source>
        <dbReference type="ARBA" id="ARBA00022989"/>
    </source>
</evidence>
<accession>A0A0F7SGL8</accession>
<dbReference type="PANTHER" id="PTHR43791">
    <property type="entry name" value="PERMEASE-RELATED"/>
    <property type="match status" value="1"/>
</dbReference>
<feature type="transmembrane region" description="Helical" evidence="8">
    <location>
        <begin position="271"/>
        <end position="295"/>
    </location>
</feature>
<feature type="transmembrane region" description="Helical" evidence="8">
    <location>
        <begin position="370"/>
        <end position="390"/>
    </location>
</feature>
<name>A0A0F7SGL8_PHARH</name>
<dbReference type="SUPFAM" id="SSF103473">
    <property type="entry name" value="MFS general substrate transporter"/>
    <property type="match status" value="1"/>
</dbReference>
<reference evidence="9" key="1">
    <citation type="submission" date="2014-08" db="EMBL/GenBank/DDBJ databases">
        <authorList>
            <person name="Sharma Rahul"/>
            <person name="Thines Marco"/>
        </authorList>
    </citation>
    <scope>NUCLEOTIDE SEQUENCE</scope>
</reference>
<evidence type="ECO:0000313" key="9">
    <source>
        <dbReference type="EMBL" id="CDZ96888.1"/>
    </source>
</evidence>
<evidence type="ECO:0000256" key="7">
    <source>
        <dbReference type="SAM" id="MobiDB-lite"/>
    </source>
</evidence>
<evidence type="ECO:0000256" key="2">
    <source>
        <dbReference type="ARBA" id="ARBA00022448"/>
    </source>
</evidence>
<dbReference type="InterPro" id="IPR036259">
    <property type="entry name" value="MFS_trans_sf"/>
</dbReference>
<dbReference type="FunFam" id="1.20.1250.20:FF:000065">
    <property type="entry name" value="Putative MFS pantothenate transporter"/>
    <property type="match status" value="1"/>
</dbReference>
<feature type="region of interest" description="Disordered" evidence="7">
    <location>
        <begin position="467"/>
        <end position="505"/>
    </location>
</feature>
<feature type="transmembrane region" description="Helical" evidence="8">
    <location>
        <begin position="203"/>
        <end position="225"/>
    </location>
</feature>
<dbReference type="Pfam" id="PF07690">
    <property type="entry name" value="MFS_1"/>
    <property type="match status" value="1"/>
</dbReference>
<evidence type="ECO:0000256" key="6">
    <source>
        <dbReference type="ARBA" id="ARBA00037968"/>
    </source>
</evidence>
<dbReference type="GO" id="GO:0005886">
    <property type="term" value="C:plasma membrane"/>
    <property type="evidence" value="ECO:0007669"/>
    <property type="project" value="TreeGrafter"/>
</dbReference>
<comment type="similarity">
    <text evidence="6">Belongs to the major facilitator superfamily. Allantoate permease family.</text>
</comment>
<evidence type="ECO:0000256" key="5">
    <source>
        <dbReference type="ARBA" id="ARBA00023136"/>
    </source>
</evidence>
<dbReference type="EMBL" id="LN483167">
    <property type="protein sequence ID" value="CDZ96888.1"/>
    <property type="molecule type" value="Genomic_DNA"/>
</dbReference>
<feature type="transmembrane region" description="Helical" evidence="8">
    <location>
        <begin position="170"/>
        <end position="191"/>
    </location>
</feature>
<feature type="transmembrane region" description="Helical" evidence="8">
    <location>
        <begin position="346"/>
        <end position="364"/>
    </location>
</feature>
<proteinExistence type="inferred from homology"/>
<evidence type="ECO:0000256" key="8">
    <source>
        <dbReference type="SAM" id="Phobius"/>
    </source>
</evidence>
<sequence>MAWSSLRNIIWGELPSNKVERSLLFKIDWFILSFICLMFFSNYLDRANLANAYVSGLKEALNMKGHDLNNVNSFFTAGYTIGMIPQNLLLHVISPRILFPINRDDSSHLSSIFSTLIWGTLTMCTAAAKTVPHLYAIRFLQGIAESSTFVGAHYIMGSWYKETELGKRGAIFSSAAQVATIFSGVLQASIYKNMNGHLGLAGFQWLFIICGVITLPIAIYGYFLFPDTPEKTSAGYLTAEERLVAISRLPVKKKTTLDRSVFRRVLLRWRWWGMSLIWIVGGELISIGSNSLMALWLKSEAAARRNSYGVTEFNYYPSGGTAVAVMSLLGTAIWTDYTGKRYQVNFLIAGCVLVSSVILLVYNVPTPLKFFAFYLSAVSYSGQASNFAWANDLTRGDDQERSVILGSMNMFSNAFNAWWSIVFFPANEAPRWRRGMISLVVLCPIFVLLTVGVRMMEARDERSRLESCSRLESDAQIDASDEGQSKEKEGSVDLGEEESRITSTL</sequence>
<feature type="transmembrane region" description="Helical" evidence="8">
    <location>
        <begin position="23"/>
        <end position="44"/>
    </location>
</feature>
<dbReference type="GO" id="GO:0098717">
    <property type="term" value="P:pantothenate import across plasma membrane"/>
    <property type="evidence" value="ECO:0007669"/>
    <property type="project" value="TreeGrafter"/>
</dbReference>
<dbReference type="InterPro" id="IPR011701">
    <property type="entry name" value="MFS"/>
</dbReference>
<feature type="transmembrane region" description="Helical" evidence="8">
    <location>
        <begin position="436"/>
        <end position="456"/>
    </location>
</feature>
<dbReference type="AlphaFoldDB" id="A0A0F7SGL8"/>